<sequence>MNHRAAKLALDSILCSRILSDCTMADAEIPGVFLDLLVSEHAQSPAMALALLWEHPIHREFVLRKLEQYIGECSDRSQTDKTFLNALLHPYMSEFLLLSKQCKSIIDSGFKEMIQSPSLPTNSVAREVPALLEAFDSGPLDVTSLERLSTLSHQQPHKVLECVAEYLKIDSEQNDLQESQREQRWRKIYRLEWRNGQWQRSRIALKDPYNAILSILLRLFYNSKSDWILRLVEKGMDTIQLEESDERTEEYVTQSVLECLPVLSTRNANTKSILAHSQLCYSNGQETHALHLLLSSRMWKEAIDFVSCCEKNSENPTLLFIVLIKGLQSGRAPSEMLIGALNLKPKGFNTYELLAIMRDQAPVSKEPFLKGTGQATVGEIRPFLDALFSS</sequence>
<accession>A0A9W9YPX1</accession>
<dbReference type="EMBL" id="MU827307">
    <property type="protein sequence ID" value="KAJ7362015.1"/>
    <property type="molecule type" value="Genomic_DNA"/>
</dbReference>
<dbReference type="Proteomes" id="UP001163046">
    <property type="component" value="Unassembled WGS sequence"/>
</dbReference>
<proteinExistence type="predicted"/>
<evidence type="ECO:0000313" key="1">
    <source>
        <dbReference type="EMBL" id="KAJ7362015.1"/>
    </source>
</evidence>
<evidence type="ECO:0000313" key="2">
    <source>
        <dbReference type="Proteomes" id="UP001163046"/>
    </source>
</evidence>
<name>A0A9W9YPX1_9CNID</name>
<comment type="caution">
    <text evidence="1">The sequence shown here is derived from an EMBL/GenBank/DDBJ whole genome shotgun (WGS) entry which is preliminary data.</text>
</comment>
<dbReference type="OrthoDB" id="5957776at2759"/>
<protein>
    <submittedName>
        <fullName evidence="1">Uncharacterized protein</fullName>
    </submittedName>
</protein>
<keyword evidence="2" id="KW-1185">Reference proteome</keyword>
<dbReference type="AlphaFoldDB" id="A0A9W9YPX1"/>
<reference evidence="1" key="1">
    <citation type="submission" date="2023-01" db="EMBL/GenBank/DDBJ databases">
        <title>Genome assembly of the deep-sea coral Lophelia pertusa.</title>
        <authorList>
            <person name="Herrera S."/>
            <person name="Cordes E."/>
        </authorList>
    </citation>
    <scope>NUCLEOTIDE SEQUENCE</scope>
    <source>
        <strain evidence="1">USNM1676648</strain>
        <tissue evidence="1">Polyp</tissue>
    </source>
</reference>
<organism evidence="1 2">
    <name type="scientific">Desmophyllum pertusum</name>
    <dbReference type="NCBI Taxonomy" id="174260"/>
    <lineage>
        <taxon>Eukaryota</taxon>
        <taxon>Metazoa</taxon>
        <taxon>Cnidaria</taxon>
        <taxon>Anthozoa</taxon>
        <taxon>Hexacorallia</taxon>
        <taxon>Scleractinia</taxon>
        <taxon>Caryophylliina</taxon>
        <taxon>Caryophylliidae</taxon>
        <taxon>Desmophyllum</taxon>
    </lineage>
</organism>
<gene>
    <name evidence="1" type="ORF">OS493_013103</name>
</gene>